<dbReference type="EMBL" id="AANZ01000021">
    <property type="protein sequence ID" value="EAQ78437.1"/>
    <property type="molecule type" value="Genomic_DNA"/>
</dbReference>
<sequence length="542" mass="59607">MSAPIHGESMFELFVRRVTASGEAPALWTYEAGEFRSCTWIDLAADVAAVAASLRRLGVASGDRVAVELPNCHEWIVADLALAAVGAVSVPLHVTYKAEERQRLLEHSGAQRSIRSLTEEDPTQPARDNENVSLVDLNAGCELESWDFLTVDAANLCELRSPDPASLATIVYTSGTTGVPKGVMLSHSNLAFDALALVEAFEDSAADRRLTFLPFSHLYARTCDLYTWIILGNEMVLARSRETILDDCKLMRPTLINGVPYFYQKVADAVRAQGKINEPGALQNMLGGRIKMCASGGAALADYAAEIFAQQETPIRNGYGLSESAPVITASSKKVYRRGSVGKALPRVEVKIAADGEVLTRGPHVMPGYYRDEAATAAVIDSEGWLHTGDLGRLDEDNFLFITGRKKELIVTATGKKVAPGQIESVLASDPLIAQAIVIGEGRNFLTALIVPDPDELRREIRRQHLWVFSRRGALRHRKVLATYRERINRLLADHPKHEQIARFTLMGRGFTPDSGEMTPKLSLRRELIQRNCAVEIKAMYR</sequence>
<dbReference type="HOGENOM" id="CLU_000022_45_5_0"/>
<dbReference type="InterPro" id="IPR042099">
    <property type="entry name" value="ANL_N_sf"/>
</dbReference>
<dbReference type="STRING" id="314230.DSM3645_07091"/>
<dbReference type="Proteomes" id="UP000004358">
    <property type="component" value="Unassembled WGS sequence"/>
</dbReference>
<dbReference type="InterPro" id="IPR045851">
    <property type="entry name" value="AMP-bd_C_sf"/>
</dbReference>
<evidence type="ECO:0000313" key="6">
    <source>
        <dbReference type="EMBL" id="EAQ78437.1"/>
    </source>
</evidence>
<evidence type="ECO:0000256" key="1">
    <source>
        <dbReference type="ARBA" id="ARBA00022741"/>
    </source>
</evidence>
<dbReference type="PANTHER" id="PTHR43272">
    <property type="entry name" value="LONG-CHAIN-FATTY-ACID--COA LIGASE"/>
    <property type="match status" value="1"/>
</dbReference>
<evidence type="ECO:0000256" key="4">
    <source>
        <dbReference type="SAM" id="MobiDB-lite"/>
    </source>
</evidence>
<keyword evidence="2" id="KW-0067">ATP-binding</keyword>
<dbReference type="Pfam" id="PF00501">
    <property type="entry name" value="AMP-binding"/>
    <property type="match status" value="1"/>
</dbReference>
<dbReference type="Pfam" id="PF23562">
    <property type="entry name" value="AMP-binding_C_3"/>
    <property type="match status" value="1"/>
</dbReference>
<dbReference type="eggNOG" id="COG1022">
    <property type="taxonomic scope" value="Bacteria"/>
</dbReference>
<keyword evidence="6" id="KW-0436">Ligase</keyword>
<organism evidence="6 7">
    <name type="scientific">Blastopirellula marina DSM 3645</name>
    <dbReference type="NCBI Taxonomy" id="314230"/>
    <lineage>
        <taxon>Bacteria</taxon>
        <taxon>Pseudomonadati</taxon>
        <taxon>Planctomycetota</taxon>
        <taxon>Planctomycetia</taxon>
        <taxon>Pirellulales</taxon>
        <taxon>Pirellulaceae</taxon>
        <taxon>Blastopirellula</taxon>
    </lineage>
</organism>
<dbReference type="CDD" id="cd05907">
    <property type="entry name" value="VL_LC_FACS_like"/>
    <property type="match status" value="1"/>
</dbReference>
<feature type="region of interest" description="Disordered" evidence="4">
    <location>
        <begin position="107"/>
        <end position="129"/>
    </location>
</feature>
<dbReference type="InterPro" id="IPR000873">
    <property type="entry name" value="AMP-dep_synth/lig_dom"/>
</dbReference>
<dbReference type="PROSITE" id="PS00455">
    <property type="entry name" value="AMP_BINDING"/>
    <property type="match status" value="1"/>
</dbReference>
<dbReference type="SUPFAM" id="SSF56801">
    <property type="entry name" value="Acetyl-CoA synthetase-like"/>
    <property type="match status" value="1"/>
</dbReference>
<evidence type="ECO:0000313" key="7">
    <source>
        <dbReference type="Proteomes" id="UP000004358"/>
    </source>
</evidence>
<evidence type="ECO:0000256" key="2">
    <source>
        <dbReference type="ARBA" id="ARBA00022840"/>
    </source>
</evidence>
<gene>
    <name evidence="6" type="ORF">DSM3645_07091</name>
</gene>
<dbReference type="AlphaFoldDB" id="A3ZYI7"/>
<evidence type="ECO:0000259" key="5">
    <source>
        <dbReference type="Pfam" id="PF00501"/>
    </source>
</evidence>
<protein>
    <submittedName>
        <fullName evidence="6">Long-chain fatty-acid-CoA ligase</fullName>
    </submittedName>
</protein>
<evidence type="ECO:0000256" key="3">
    <source>
        <dbReference type="ARBA" id="ARBA00024484"/>
    </source>
</evidence>
<reference evidence="6 7" key="1">
    <citation type="submission" date="2006-02" db="EMBL/GenBank/DDBJ databases">
        <authorList>
            <person name="Amann R."/>
            <person name="Ferriera S."/>
            <person name="Johnson J."/>
            <person name="Kravitz S."/>
            <person name="Halpern A."/>
            <person name="Remington K."/>
            <person name="Beeson K."/>
            <person name="Tran B."/>
            <person name="Rogers Y.-H."/>
            <person name="Friedman R."/>
            <person name="Venter J.C."/>
        </authorList>
    </citation>
    <scope>NUCLEOTIDE SEQUENCE [LARGE SCALE GENOMIC DNA]</scope>
    <source>
        <strain evidence="6 7">DSM 3645</strain>
    </source>
</reference>
<dbReference type="InterPro" id="IPR020845">
    <property type="entry name" value="AMP-binding_CS"/>
</dbReference>
<accession>A3ZYI7</accession>
<dbReference type="GO" id="GO:0005524">
    <property type="term" value="F:ATP binding"/>
    <property type="evidence" value="ECO:0007669"/>
    <property type="project" value="UniProtKB-KW"/>
</dbReference>
<comment type="caution">
    <text evidence="6">The sequence shown here is derived from an EMBL/GenBank/DDBJ whole genome shotgun (WGS) entry which is preliminary data.</text>
</comment>
<dbReference type="Gene3D" id="3.30.300.30">
    <property type="match status" value="1"/>
</dbReference>
<feature type="domain" description="AMP-dependent synthetase/ligase" evidence="5">
    <location>
        <begin position="16"/>
        <end position="370"/>
    </location>
</feature>
<dbReference type="PANTHER" id="PTHR43272:SF33">
    <property type="entry name" value="AMP-BINDING DOMAIN-CONTAINING PROTEIN-RELATED"/>
    <property type="match status" value="1"/>
</dbReference>
<dbReference type="GO" id="GO:0016020">
    <property type="term" value="C:membrane"/>
    <property type="evidence" value="ECO:0007669"/>
    <property type="project" value="TreeGrafter"/>
</dbReference>
<dbReference type="GO" id="GO:0004467">
    <property type="term" value="F:long-chain fatty acid-CoA ligase activity"/>
    <property type="evidence" value="ECO:0007669"/>
    <property type="project" value="UniProtKB-EC"/>
</dbReference>
<comment type="catalytic activity">
    <reaction evidence="3">
        <text>a long-chain fatty acid + ATP + CoA = a long-chain fatty acyl-CoA + AMP + diphosphate</text>
        <dbReference type="Rhea" id="RHEA:15421"/>
        <dbReference type="ChEBI" id="CHEBI:30616"/>
        <dbReference type="ChEBI" id="CHEBI:33019"/>
        <dbReference type="ChEBI" id="CHEBI:57287"/>
        <dbReference type="ChEBI" id="CHEBI:57560"/>
        <dbReference type="ChEBI" id="CHEBI:83139"/>
        <dbReference type="ChEBI" id="CHEBI:456215"/>
        <dbReference type="EC" id="6.2.1.3"/>
    </reaction>
    <physiologicalReaction direction="left-to-right" evidence="3">
        <dbReference type="Rhea" id="RHEA:15422"/>
    </physiologicalReaction>
</comment>
<keyword evidence="1" id="KW-0547">Nucleotide-binding</keyword>
<dbReference type="Gene3D" id="3.40.50.12780">
    <property type="entry name" value="N-terminal domain of ligase-like"/>
    <property type="match status" value="1"/>
</dbReference>
<name>A3ZYI7_9BACT</name>
<dbReference type="RefSeq" id="WP_002655015.1">
    <property type="nucleotide sequence ID" value="NZ_CH672377.1"/>
</dbReference>
<proteinExistence type="predicted"/>